<proteinExistence type="predicted"/>
<protein>
    <recommendedName>
        <fullName evidence="4">Flp pilus assembly protein, ATPase CpaE</fullName>
    </recommendedName>
</protein>
<evidence type="ECO:0008006" key="4">
    <source>
        <dbReference type="Google" id="ProtNLM"/>
    </source>
</evidence>
<feature type="region of interest" description="Disordered" evidence="1">
    <location>
        <begin position="332"/>
        <end position="368"/>
    </location>
</feature>
<evidence type="ECO:0000313" key="2">
    <source>
        <dbReference type="EMBL" id="MCC2189510.1"/>
    </source>
</evidence>
<evidence type="ECO:0000256" key="1">
    <source>
        <dbReference type="SAM" id="MobiDB-lite"/>
    </source>
</evidence>
<dbReference type="EMBL" id="JAJEPR010000008">
    <property type="protein sequence ID" value="MCC2189510.1"/>
    <property type="molecule type" value="Genomic_DNA"/>
</dbReference>
<dbReference type="RefSeq" id="WP_178045297.1">
    <property type="nucleotide sequence ID" value="NZ_JAJEPR010000008.1"/>
</dbReference>
<sequence>MKKSIFAVCDLEASYAYNLMEAIDERQGMSFEVQAFTNVESLISYARERHIELLLISAAAMCGELLKLSIGKIMILSEGEKKKELSDYPCIYKYQASDQLIAEVMNYYAVEAVPAPAAMLKKKVEIIGIYSPVGRSLKTSLALTYGQIRAREHKVLYLNLEEYAGFETLLEEKYEADLADLLYFARLGSGNLVYRMGSLIRHLGGLDYIPPAFCPEDLRNISPGEWTSLIRDLAEYSAYDVLLLDIGSAVNGITELLKLCTKVFMPVSGDEIAAAKLEQYERVLKQQNALNVLEKTQKFSLPFVSGSGKGKAYMEQLVWGELGDFTRQLIREEQDGRMGTGRTEPAKKTQGTAGSDTGGGRPGDLPAD</sequence>
<dbReference type="Proteomes" id="UP001197875">
    <property type="component" value="Unassembled WGS sequence"/>
</dbReference>
<reference evidence="2 3" key="1">
    <citation type="submission" date="2021-10" db="EMBL/GenBank/DDBJ databases">
        <title>Anaerobic single-cell dispensing facilitates the cultivation of human gut bacteria.</title>
        <authorList>
            <person name="Afrizal A."/>
        </authorList>
    </citation>
    <scope>NUCLEOTIDE SEQUENCE [LARGE SCALE GENOMIC DNA]</scope>
    <source>
        <strain evidence="2 3">CLA-AA-H277</strain>
    </source>
</reference>
<comment type="caution">
    <text evidence="2">The sequence shown here is derived from an EMBL/GenBank/DDBJ whole genome shotgun (WGS) entry which is preliminary data.</text>
</comment>
<gene>
    <name evidence="2" type="ORF">LKD71_06790</name>
</gene>
<keyword evidence="3" id="KW-1185">Reference proteome</keyword>
<dbReference type="AlphaFoldDB" id="A0AAE3J6G0"/>
<dbReference type="InterPro" id="IPR027417">
    <property type="entry name" value="P-loop_NTPase"/>
</dbReference>
<dbReference type="Gene3D" id="3.40.50.10850">
    <property type="entry name" value="Ntrc-like two-domain protein"/>
    <property type="match status" value="1"/>
</dbReference>
<accession>A0AAE3J6G0</accession>
<dbReference type="Gene3D" id="3.40.50.300">
    <property type="entry name" value="P-loop containing nucleotide triphosphate hydrolases"/>
    <property type="match status" value="1"/>
</dbReference>
<dbReference type="SUPFAM" id="SSF52540">
    <property type="entry name" value="P-loop containing nucleoside triphosphate hydrolases"/>
    <property type="match status" value="1"/>
</dbReference>
<evidence type="ECO:0000313" key="3">
    <source>
        <dbReference type="Proteomes" id="UP001197875"/>
    </source>
</evidence>
<organism evidence="2 3">
    <name type="scientific">Fusicatenibacter faecihominis</name>
    <dbReference type="NCBI Taxonomy" id="2881276"/>
    <lineage>
        <taxon>Bacteria</taxon>
        <taxon>Bacillati</taxon>
        <taxon>Bacillota</taxon>
        <taxon>Clostridia</taxon>
        <taxon>Lachnospirales</taxon>
        <taxon>Lachnospiraceae</taxon>
        <taxon>Fusicatenibacter</taxon>
    </lineage>
</organism>
<name>A0AAE3J6G0_9FIRM</name>